<evidence type="ECO:0000256" key="5">
    <source>
        <dbReference type="ARBA" id="ARBA00023136"/>
    </source>
</evidence>
<feature type="domain" description="ABC3 transporter permease C-terminal" evidence="7">
    <location>
        <begin position="349"/>
        <end position="465"/>
    </location>
</feature>
<organism evidence="8 9">
    <name type="scientific">Bifidobacterium breve MCC 1114</name>
    <dbReference type="NCBI Taxonomy" id="1365964"/>
    <lineage>
        <taxon>Bacteria</taxon>
        <taxon>Bacillati</taxon>
        <taxon>Actinomycetota</taxon>
        <taxon>Actinomycetes</taxon>
        <taxon>Bifidobacteriales</taxon>
        <taxon>Bifidobacteriaceae</taxon>
        <taxon>Bifidobacterium</taxon>
    </lineage>
</organism>
<feature type="transmembrane region" description="Helical" evidence="6">
    <location>
        <begin position="254"/>
        <end position="278"/>
    </location>
</feature>
<reference evidence="8 9" key="1">
    <citation type="journal article" date="2015" name="Int J Genomics">
        <title>Comparative Genomics Revealed Genetic Diversity and Species/Strain-Level Differences in Carbohydrate Metabolism of Three Probiotic Bifidobacterial Species.</title>
        <authorList>
            <person name="Odamaki T."/>
            <person name="Horigome A."/>
            <person name="Sugahara H."/>
            <person name="Hashikura N."/>
            <person name="Minami J."/>
            <person name="Xiao J.Z."/>
            <person name="Abe F."/>
        </authorList>
    </citation>
    <scope>NUCLEOTIDE SEQUENCE [LARGE SCALE GENOMIC DNA]</scope>
    <source>
        <strain evidence="8 9">MCC 1114</strain>
    </source>
</reference>
<evidence type="ECO:0000256" key="4">
    <source>
        <dbReference type="ARBA" id="ARBA00022989"/>
    </source>
</evidence>
<dbReference type="GeneID" id="29241636"/>
<evidence type="ECO:0000256" key="6">
    <source>
        <dbReference type="SAM" id="Phobius"/>
    </source>
</evidence>
<name>A0A0L7CVV3_BIFBR</name>
<feature type="domain" description="ABC3 transporter permease C-terminal" evidence="7">
    <location>
        <begin position="65"/>
        <end position="193"/>
    </location>
</feature>
<feature type="transmembrane region" description="Helical" evidence="6">
    <location>
        <begin position="390"/>
        <end position="415"/>
    </location>
</feature>
<sequence>MARYVLRVFRDNVTGWVPTILVVAVVTTLVGICMNQFVWTSSPSFTLAARQAGLDPAEFGMVSVTIYVVVSLLAFFSLTVVGSATVNRIHSTFAQWRLMGASPSQVLASMWMLVGVASLFGSLIGSLAAVPASLLAVPEFNAMAAESFADGFGSFAPPAFTPSMAAWLGSLLLGVATCMLGASIPSLRAAKIRPIEVIRGTGAIGIRHGWRSWAHWALGLIVMAAALALAFSGMGTPRALAFGQEAGQTFNSALWAGIIASFGMYILVSMLIPILLGIGRVVCRLCGSATGVLAARSAEAKAASNTNTIAPLALAMGLSVTLLTCARSYGRILALGGHPKSLNYADSLLLITMLCIVSLATSMAVIALSNRSMVADQALLRSIGLSPRRVIRMYLWQSLQLAAGAVILSLIPVAVSASVFAARSAALVGIPVAEIPWPGVIGMGTACWLALFLIQFTQIRPALHRSVADTIRTC</sequence>
<dbReference type="EMBL" id="AVQC01000017">
    <property type="protein sequence ID" value="KOA63872.1"/>
    <property type="molecule type" value="Genomic_DNA"/>
</dbReference>
<keyword evidence="2" id="KW-1003">Cell membrane</keyword>
<keyword evidence="5 6" id="KW-0472">Membrane</keyword>
<evidence type="ECO:0000256" key="2">
    <source>
        <dbReference type="ARBA" id="ARBA00022475"/>
    </source>
</evidence>
<gene>
    <name evidence="8" type="ORF">BBM1114_08955</name>
</gene>
<feature type="transmembrane region" description="Helical" evidence="6">
    <location>
        <begin position="20"/>
        <end position="39"/>
    </location>
</feature>
<evidence type="ECO:0000256" key="3">
    <source>
        <dbReference type="ARBA" id="ARBA00022692"/>
    </source>
</evidence>
<proteinExistence type="predicted"/>
<dbReference type="PATRIC" id="fig|1365964.3.peg.1813"/>
<feature type="transmembrane region" description="Helical" evidence="6">
    <location>
        <begin position="59"/>
        <end position="86"/>
    </location>
</feature>
<protein>
    <submittedName>
        <fullName evidence="8">Cytochrome C oxidase subunit IV</fullName>
    </submittedName>
</protein>
<comment type="caution">
    <text evidence="8">The sequence shown here is derived from an EMBL/GenBank/DDBJ whole genome shotgun (WGS) entry which is preliminary data.</text>
</comment>
<dbReference type="InterPro" id="IPR003838">
    <property type="entry name" value="ABC3_permease_C"/>
</dbReference>
<dbReference type="GO" id="GO:0005886">
    <property type="term" value="C:plasma membrane"/>
    <property type="evidence" value="ECO:0007669"/>
    <property type="project" value="UniProtKB-SubCell"/>
</dbReference>
<feature type="transmembrane region" description="Helical" evidence="6">
    <location>
        <begin position="349"/>
        <end position="369"/>
    </location>
</feature>
<keyword evidence="3 6" id="KW-0812">Transmembrane</keyword>
<dbReference type="Proteomes" id="UP000036802">
    <property type="component" value="Unassembled WGS sequence"/>
</dbReference>
<evidence type="ECO:0000259" key="7">
    <source>
        <dbReference type="Pfam" id="PF02687"/>
    </source>
</evidence>
<feature type="transmembrane region" description="Helical" evidence="6">
    <location>
        <begin position="106"/>
        <end position="130"/>
    </location>
</feature>
<feature type="transmembrane region" description="Helical" evidence="6">
    <location>
        <begin position="164"/>
        <end position="184"/>
    </location>
</feature>
<evidence type="ECO:0000313" key="9">
    <source>
        <dbReference type="Proteomes" id="UP000036802"/>
    </source>
</evidence>
<feature type="transmembrane region" description="Helical" evidence="6">
    <location>
        <begin position="213"/>
        <end position="234"/>
    </location>
</feature>
<feature type="transmembrane region" description="Helical" evidence="6">
    <location>
        <begin position="309"/>
        <end position="329"/>
    </location>
</feature>
<dbReference type="RefSeq" id="WP_003829437.1">
    <property type="nucleotide sequence ID" value="NZ_AVQC01000017.1"/>
</dbReference>
<comment type="subcellular location">
    <subcellularLocation>
        <location evidence="1">Cell membrane</location>
        <topology evidence="1">Multi-pass membrane protein</topology>
    </subcellularLocation>
</comment>
<evidence type="ECO:0000256" key="1">
    <source>
        <dbReference type="ARBA" id="ARBA00004651"/>
    </source>
</evidence>
<keyword evidence="4 6" id="KW-1133">Transmembrane helix</keyword>
<feature type="transmembrane region" description="Helical" evidence="6">
    <location>
        <begin position="435"/>
        <end position="456"/>
    </location>
</feature>
<accession>A0A0L7CVV3</accession>
<dbReference type="Pfam" id="PF02687">
    <property type="entry name" value="FtsX"/>
    <property type="match status" value="2"/>
</dbReference>
<evidence type="ECO:0000313" key="8">
    <source>
        <dbReference type="EMBL" id="KOA63872.1"/>
    </source>
</evidence>
<dbReference type="AlphaFoldDB" id="A0A0L7CVV3"/>